<dbReference type="RefSeq" id="WP_214388014.1">
    <property type="nucleotide sequence ID" value="NZ_JAFLWW010000002.1"/>
</dbReference>
<evidence type="ECO:0000313" key="1">
    <source>
        <dbReference type="EMBL" id="MBT1155722.1"/>
    </source>
</evidence>
<dbReference type="PROSITE" id="PS51257">
    <property type="entry name" value="PROKAR_LIPOPROTEIN"/>
    <property type="match status" value="1"/>
</dbReference>
<dbReference type="Proteomes" id="UP001138921">
    <property type="component" value="Unassembled WGS sequence"/>
</dbReference>
<sequence>MKRRLLDLVTRILLLIVVLTGAAACTTPRGSICLGPDARYRQEVYDAMNAEEAARHLTILKTREELCGRKP</sequence>
<accession>A0A9X1AA56</accession>
<proteinExistence type="predicted"/>
<name>A0A9X1AA56_9HYPH</name>
<evidence type="ECO:0008006" key="3">
    <source>
        <dbReference type="Google" id="ProtNLM"/>
    </source>
</evidence>
<dbReference type="AlphaFoldDB" id="A0A9X1AA56"/>
<reference evidence="1" key="2">
    <citation type="submission" date="2021-03" db="EMBL/GenBank/DDBJ databases">
        <authorList>
            <person name="Artuso I."/>
            <person name="Turrini P."/>
            <person name="Pirolo M."/>
            <person name="Lugli G.A."/>
            <person name="Ventura M."/>
            <person name="Visca P."/>
        </authorList>
    </citation>
    <scope>NUCLEOTIDE SEQUENCE</scope>
    <source>
        <strain evidence="1">LMG 26462</strain>
    </source>
</reference>
<reference evidence="1" key="1">
    <citation type="journal article" date="2021" name="Microorganisms">
        <title>Phylogenomic Reconstruction and Metabolic Potential of the Genus Aminobacter.</title>
        <authorList>
            <person name="Artuso I."/>
            <person name="Turrini P."/>
            <person name="Pirolo M."/>
            <person name="Lugli G.A."/>
            <person name="Ventura M."/>
            <person name="Visca P."/>
        </authorList>
    </citation>
    <scope>NUCLEOTIDE SEQUENCE</scope>
    <source>
        <strain evidence="1">LMG 26462</strain>
    </source>
</reference>
<evidence type="ECO:0000313" key="2">
    <source>
        <dbReference type="Proteomes" id="UP001138921"/>
    </source>
</evidence>
<dbReference type="EMBL" id="JAFLWW010000002">
    <property type="protein sequence ID" value="MBT1155722.1"/>
    <property type="molecule type" value="Genomic_DNA"/>
</dbReference>
<protein>
    <recommendedName>
        <fullName evidence="3">Lipoprotein</fullName>
    </recommendedName>
</protein>
<organism evidence="1 2">
    <name type="scientific">Aminobacter anthyllidis</name>
    <dbReference type="NCBI Taxonomy" id="1035067"/>
    <lineage>
        <taxon>Bacteria</taxon>
        <taxon>Pseudomonadati</taxon>
        <taxon>Pseudomonadota</taxon>
        <taxon>Alphaproteobacteria</taxon>
        <taxon>Hyphomicrobiales</taxon>
        <taxon>Phyllobacteriaceae</taxon>
        <taxon>Aminobacter</taxon>
    </lineage>
</organism>
<gene>
    <name evidence="1" type="ORF">J1C56_08970</name>
</gene>
<keyword evidence="2" id="KW-1185">Reference proteome</keyword>
<comment type="caution">
    <text evidence="1">The sequence shown here is derived from an EMBL/GenBank/DDBJ whole genome shotgun (WGS) entry which is preliminary data.</text>
</comment>